<accession>A0A8B8ZRP6</accession>
<dbReference type="RefSeq" id="XP_038976302.1">
    <property type="nucleotide sequence ID" value="XM_039120374.1"/>
</dbReference>
<dbReference type="AlphaFoldDB" id="A0A8B8ZRP6"/>
<comment type="similarity">
    <text evidence="2">Belongs to the CENP-X/MHF2 family.</text>
</comment>
<organism evidence="7 9">
    <name type="scientific">Phoenix dactylifera</name>
    <name type="common">Date palm</name>
    <dbReference type="NCBI Taxonomy" id="42345"/>
    <lineage>
        <taxon>Eukaryota</taxon>
        <taxon>Viridiplantae</taxon>
        <taxon>Streptophyta</taxon>
        <taxon>Embryophyta</taxon>
        <taxon>Tracheophyta</taxon>
        <taxon>Spermatophyta</taxon>
        <taxon>Magnoliopsida</taxon>
        <taxon>Liliopsida</taxon>
        <taxon>Arecaceae</taxon>
        <taxon>Coryphoideae</taxon>
        <taxon>Phoeniceae</taxon>
        <taxon>Phoenix</taxon>
    </lineage>
</organism>
<name>A0A8B8ZRP6_PHODC</name>
<evidence type="ECO:0000256" key="4">
    <source>
        <dbReference type="ARBA" id="ARBA00023125"/>
    </source>
</evidence>
<proteinExistence type="inferred from homology"/>
<evidence type="ECO:0000313" key="8">
    <source>
        <dbReference type="RefSeq" id="XP_038976302.1"/>
    </source>
</evidence>
<keyword evidence="4" id="KW-0238">DNA-binding</keyword>
<dbReference type="GO" id="GO:0000712">
    <property type="term" value="P:resolution of meiotic recombination intermediates"/>
    <property type="evidence" value="ECO:0007669"/>
    <property type="project" value="TreeGrafter"/>
</dbReference>
<keyword evidence="7" id="KW-1185">Reference proteome</keyword>
<evidence type="ECO:0000313" key="9">
    <source>
        <dbReference type="RefSeq" id="XP_038976906.1"/>
    </source>
</evidence>
<dbReference type="GO" id="GO:0051382">
    <property type="term" value="P:kinetochore assembly"/>
    <property type="evidence" value="ECO:0007669"/>
    <property type="project" value="InterPro"/>
</dbReference>
<reference evidence="8 9" key="1">
    <citation type="submission" date="2025-04" db="UniProtKB">
        <authorList>
            <consortium name="RefSeq"/>
        </authorList>
    </citation>
    <scope>IDENTIFICATION</scope>
    <source>
        <tissue evidence="8 9">Young leaves</tissue>
    </source>
</reference>
<evidence type="ECO:0000256" key="2">
    <source>
        <dbReference type="ARBA" id="ARBA00009359"/>
    </source>
</evidence>
<dbReference type="PANTHER" id="PTHR28680">
    <property type="entry name" value="CENTROMERE PROTEIN X"/>
    <property type="match status" value="1"/>
</dbReference>
<comment type="subcellular location">
    <subcellularLocation>
        <location evidence="1">Nucleus</location>
    </subcellularLocation>
</comment>
<keyword evidence="5" id="KW-0234">DNA repair</keyword>
<keyword evidence="6" id="KW-0539">Nucleus</keyword>
<protein>
    <submittedName>
        <fullName evidence="8 9">Protein MHF2 homolog isoform X2</fullName>
    </submittedName>
</protein>
<keyword evidence="3" id="KW-0227">DNA damage</keyword>
<dbReference type="Pfam" id="PF09415">
    <property type="entry name" value="CENP-X"/>
    <property type="match status" value="1"/>
</dbReference>
<evidence type="ECO:0000256" key="5">
    <source>
        <dbReference type="ARBA" id="ARBA00023204"/>
    </source>
</evidence>
<dbReference type="Gene3D" id="6.10.130.30">
    <property type="match status" value="1"/>
</dbReference>
<dbReference type="CDD" id="cd22921">
    <property type="entry name" value="HFD_CENP-X"/>
    <property type="match status" value="1"/>
</dbReference>
<dbReference type="Proteomes" id="UP000228380">
    <property type="component" value="Unplaced"/>
</dbReference>
<evidence type="ECO:0000313" key="7">
    <source>
        <dbReference type="Proteomes" id="UP000228380"/>
    </source>
</evidence>
<dbReference type="GeneID" id="120107624"/>
<evidence type="ECO:0000256" key="6">
    <source>
        <dbReference type="ARBA" id="ARBA00023242"/>
    </source>
</evidence>
<dbReference type="InterPro" id="IPR018552">
    <property type="entry name" value="CENP-X"/>
</dbReference>
<evidence type="ECO:0000256" key="1">
    <source>
        <dbReference type="ARBA" id="ARBA00004123"/>
    </source>
</evidence>
<dbReference type="PANTHER" id="PTHR28680:SF1">
    <property type="entry name" value="CENTROMERE PROTEIN X"/>
    <property type="match status" value="1"/>
</dbReference>
<dbReference type="RefSeq" id="XP_038976906.1">
    <property type="nucleotide sequence ID" value="XM_039120978.1"/>
</dbReference>
<dbReference type="GO" id="GO:0006281">
    <property type="term" value="P:DNA repair"/>
    <property type="evidence" value="ECO:0007669"/>
    <property type="project" value="UniProtKB-KW"/>
</dbReference>
<evidence type="ECO:0000256" key="3">
    <source>
        <dbReference type="ARBA" id="ARBA00022763"/>
    </source>
</evidence>
<sequence length="82" mass="9487">MEEETFDPELICSIFKLVWSRRATERNESIEVVDVEVGDRTKKNRQTTEAVQRSGMIAEAEGINKIEPTHLERVLPQLLLDF</sequence>
<dbReference type="GO" id="GO:0071821">
    <property type="term" value="C:FANCM-MHF complex"/>
    <property type="evidence" value="ECO:0007669"/>
    <property type="project" value="TreeGrafter"/>
</dbReference>
<dbReference type="GO" id="GO:0003677">
    <property type="term" value="F:DNA binding"/>
    <property type="evidence" value="ECO:0007669"/>
    <property type="project" value="UniProtKB-KW"/>
</dbReference>
<dbReference type="GO" id="GO:0031297">
    <property type="term" value="P:replication fork processing"/>
    <property type="evidence" value="ECO:0007669"/>
    <property type="project" value="TreeGrafter"/>
</dbReference>
<gene>
    <name evidence="9" type="primary">LOC120107624</name>
    <name evidence="8" type="synonym">LOC113462146</name>
</gene>